<dbReference type="InterPro" id="IPR009057">
    <property type="entry name" value="Homeodomain-like_sf"/>
</dbReference>
<keyword evidence="2" id="KW-0804">Transcription</keyword>
<evidence type="ECO:0000313" key="4">
    <source>
        <dbReference type="EMBL" id="KOA18424.1"/>
    </source>
</evidence>
<dbReference type="Gene3D" id="1.10.10.60">
    <property type="entry name" value="Homeodomain-like"/>
    <property type="match status" value="1"/>
</dbReference>
<organism evidence="4 5">
    <name type="scientific">Clostridium homopropionicum DSM 5847</name>
    <dbReference type="NCBI Taxonomy" id="1121318"/>
    <lineage>
        <taxon>Bacteria</taxon>
        <taxon>Bacillati</taxon>
        <taxon>Bacillota</taxon>
        <taxon>Clostridia</taxon>
        <taxon>Eubacteriales</taxon>
        <taxon>Clostridiaceae</taxon>
        <taxon>Clostridium</taxon>
    </lineage>
</organism>
<comment type="caution">
    <text evidence="4">The sequence shown here is derived from an EMBL/GenBank/DDBJ whole genome shotgun (WGS) entry which is preliminary data.</text>
</comment>
<dbReference type="AlphaFoldDB" id="A0A0L6Z625"/>
<keyword evidence="1" id="KW-0805">Transcription regulation</keyword>
<evidence type="ECO:0000259" key="3">
    <source>
        <dbReference type="Pfam" id="PF13305"/>
    </source>
</evidence>
<evidence type="ECO:0000313" key="5">
    <source>
        <dbReference type="Proteomes" id="UP000037043"/>
    </source>
</evidence>
<protein>
    <recommendedName>
        <fullName evidence="3">HTH-type transcriptional regulator MT1864/Rv1816-like C-terminal domain-containing protein</fullName>
    </recommendedName>
</protein>
<dbReference type="EMBL" id="LHUR01000042">
    <property type="protein sequence ID" value="KOA18424.1"/>
    <property type="molecule type" value="Genomic_DNA"/>
</dbReference>
<evidence type="ECO:0000256" key="2">
    <source>
        <dbReference type="ARBA" id="ARBA00023163"/>
    </source>
</evidence>
<name>A0A0L6Z625_9CLOT</name>
<dbReference type="RefSeq" id="WP_052222771.1">
    <property type="nucleotide sequence ID" value="NZ_LHUR01000042.1"/>
</dbReference>
<sequence length="189" mass="20731">MSPRIGLDLNTILKAATEIADTKGVNEITLASLAQKLEVRTPSLYNYIEGLPGLRKKLAIYGIEQLHIAITHAVIGLAGDAAVRAMSEAYLSFARLHPGLYEATFMAPDPMDLDVQKASKEVTDVVVRALKAYDLSDEEAIHVTRGLRSVLHGFASIEQMGGFRLSYDLDVSFNLLVDTFIKGIHNFKD</sequence>
<reference evidence="5" key="1">
    <citation type="submission" date="2015-08" db="EMBL/GenBank/DDBJ databases">
        <title>Genome sequence of the strict anaerobe Clostridium homopropionicum LuHBu1 (DSM 5847T).</title>
        <authorList>
            <person name="Poehlein A."/>
            <person name="Beck M."/>
            <person name="Schiel-Bengelsdorf B."/>
            <person name="Bengelsdorf F.R."/>
            <person name="Daniel R."/>
            <person name="Duerre P."/>
        </authorList>
    </citation>
    <scope>NUCLEOTIDE SEQUENCE [LARGE SCALE GENOMIC DNA]</scope>
    <source>
        <strain evidence="5">DSM 5847</strain>
    </source>
</reference>
<dbReference type="STRING" id="36844.SAMN04488501_101154"/>
<dbReference type="InterPro" id="IPR036271">
    <property type="entry name" value="Tet_transcr_reg_TetR-rel_C_sf"/>
</dbReference>
<dbReference type="Proteomes" id="UP000037043">
    <property type="component" value="Unassembled WGS sequence"/>
</dbReference>
<dbReference type="SUPFAM" id="SSF48498">
    <property type="entry name" value="Tetracyclin repressor-like, C-terminal domain"/>
    <property type="match status" value="1"/>
</dbReference>
<dbReference type="Gene3D" id="1.10.357.10">
    <property type="entry name" value="Tetracycline Repressor, domain 2"/>
    <property type="match status" value="1"/>
</dbReference>
<dbReference type="InterPro" id="IPR025996">
    <property type="entry name" value="MT1864/Rv1816-like_C"/>
</dbReference>
<dbReference type="SUPFAM" id="SSF46689">
    <property type="entry name" value="Homeodomain-like"/>
    <property type="match status" value="1"/>
</dbReference>
<dbReference type="PATRIC" id="fig|1121318.3.peg.3321"/>
<gene>
    <name evidence="4" type="ORF">CLHOM_33260</name>
</gene>
<keyword evidence="5" id="KW-1185">Reference proteome</keyword>
<evidence type="ECO:0000256" key="1">
    <source>
        <dbReference type="ARBA" id="ARBA00023015"/>
    </source>
</evidence>
<accession>A0A0L6Z625</accession>
<proteinExistence type="predicted"/>
<feature type="domain" description="HTH-type transcriptional regulator MT1864/Rv1816-like C-terminal" evidence="3">
    <location>
        <begin position="83"/>
        <end position="180"/>
    </location>
</feature>
<dbReference type="Pfam" id="PF13305">
    <property type="entry name" value="TetR_C_33"/>
    <property type="match status" value="1"/>
</dbReference>